<keyword evidence="4" id="KW-0472">Membrane</keyword>
<keyword evidence="3" id="KW-0732">Signal</keyword>
<dbReference type="STRING" id="1805281.AUJ77_02875"/>
<evidence type="ECO:0000256" key="2">
    <source>
        <dbReference type="ARBA" id="ARBA00022448"/>
    </source>
</evidence>
<dbReference type="InterPro" id="IPR000914">
    <property type="entry name" value="SBP_5_dom"/>
</dbReference>
<evidence type="ECO:0000256" key="4">
    <source>
        <dbReference type="SAM" id="Phobius"/>
    </source>
</evidence>
<dbReference type="Pfam" id="PF00496">
    <property type="entry name" value="SBP_bac_5"/>
    <property type="match status" value="1"/>
</dbReference>
<evidence type="ECO:0000259" key="5">
    <source>
        <dbReference type="Pfam" id="PF00496"/>
    </source>
</evidence>
<accession>A0A1J4V7E5</accession>
<protein>
    <recommendedName>
        <fullName evidence="5">Solute-binding protein family 5 domain-containing protein</fullName>
    </recommendedName>
</protein>
<dbReference type="GO" id="GO:0042597">
    <property type="term" value="C:periplasmic space"/>
    <property type="evidence" value="ECO:0007669"/>
    <property type="project" value="UniProtKB-ARBA"/>
</dbReference>
<dbReference type="InterPro" id="IPR039424">
    <property type="entry name" value="SBP_5"/>
</dbReference>
<dbReference type="Gene3D" id="3.10.105.10">
    <property type="entry name" value="Dipeptide-binding Protein, Domain 3"/>
    <property type="match status" value="1"/>
</dbReference>
<dbReference type="EMBL" id="MNVN01000016">
    <property type="protein sequence ID" value="OIO30494.1"/>
    <property type="molecule type" value="Genomic_DNA"/>
</dbReference>
<keyword evidence="4" id="KW-0812">Transmembrane</keyword>
<dbReference type="InterPro" id="IPR030678">
    <property type="entry name" value="Peptide/Ni-bd"/>
</dbReference>
<dbReference type="AlphaFoldDB" id="A0A1J4V7E5"/>
<feature type="transmembrane region" description="Helical" evidence="4">
    <location>
        <begin position="38"/>
        <end position="57"/>
    </location>
</feature>
<keyword evidence="2" id="KW-0813">Transport</keyword>
<dbReference type="PIRSF" id="PIRSF002741">
    <property type="entry name" value="MppA"/>
    <property type="match status" value="1"/>
</dbReference>
<comment type="caution">
    <text evidence="6">The sequence shown here is derived from an EMBL/GenBank/DDBJ whole genome shotgun (WGS) entry which is preliminary data.</text>
</comment>
<proteinExistence type="inferred from homology"/>
<dbReference type="PANTHER" id="PTHR30290">
    <property type="entry name" value="PERIPLASMIC BINDING COMPONENT OF ABC TRANSPORTER"/>
    <property type="match status" value="1"/>
</dbReference>
<gene>
    <name evidence="6" type="ORF">AUJ77_02875</name>
</gene>
<feature type="domain" description="Solute-binding protein family 5" evidence="5">
    <location>
        <begin position="117"/>
        <end position="492"/>
    </location>
</feature>
<dbReference type="Proteomes" id="UP000181992">
    <property type="component" value="Unassembled WGS sequence"/>
</dbReference>
<dbReference type="GO" id="GO:0043190">
    <property type="term" value="C:ATP-binding cassette (ABC) transporter complex"/>
    <property type="evidence" value="ECO:0007669"/>
    <property type="project" value="InterPro"/>
</dbReference>
<name>A0A1J4V7E5_9BACT</name>
<evidence type="ECO:0000256" key="3">
    <source>
        <dbReference type="ARBA" id="ARBA00022729"/>
    </source>
</evidence>
<dbReference type="Gene3D" id="3.90.76.10">
    <property type="entry name" value="Dipeptide-binding Protein, Domain 1"/>
    <property type="match status" value="1"/>
</dbReference>
<evidence type="ECO:0000256" key="1">
    <source>
        <dbReference type="ARBA" id="ARBA00005695"/>
    </source>
</evidence>
<dbReference type="PANTHER" id="PTHR30290:SF9">
    <property type="entry name" value="OLIGOPEPTIDE-BINDING PROTEIN APPA"/>
    <property type="match status" value="1"/>
</dbReference>
<dbReference type="SUPFAM" id="SSF53850">
    <property type="entry name" value="Periplasmic binding protein-like II"/>
    <property type="match status" value="1"/>
</dbReference>
<evidence type="ECO:0000313" key="6">
    <source>
        <dbReference type="EMBL" id="OIO30494.1"/>
    </source>
</evidence>
<comment type="similarity">
    <text evidence="1">Belongs to the bacterial solute-binding protein 5 family.</text>
</comment>
<dbReference type="GO" id="GO:1904680">
    <property type="term" value="F:peptide transmembrane transporter activity"/>
    <property type="evidence" value="ECO:0007669"/>
    <property type="project" value="TreeGrafter"/>
</dbReference>
<organism evidence="6 7">
    <name type="scientific">Candidatus Nomurabacteria bacterium CG1_02_43_90</name>
    <dbReference type="NCBI Taxonomy" id="1805281"/>
    <lineage>
        <taxon>Bacteria</taxon>
        <taxon>Candidatus Nomuraibacteriota</taxon>
    </lineage>
</organism>
<sequence>MKKFFSSLSQRLNARFTLPFEGRFSFVLKSFSHREKQIFFSAMGVLVGTTIILLAAVNRAYLIEIPAVGGTLTEGVLNTPAHINPLLATGEIGSEADRDLSALIYSGLLREDGKNGFIPDLAESYTISPDGLVYTFILKKNLTWHDGTKITASDVVFTVKTAQDGRTKSAKRASWEGVGVDQEGDFTVRFTLKKPYAPFLENATMGILPEHIWKTIDYNRFDTNNYNRQPIGSGPYQIDSIETTTKDGDLIPVSYTLKAFNKFALGRPYIKTIKFIFYRNEDNLVQALKNGDVDAINSTDPAIAKVLSTQGYHVLHSPLPRVLAVFFNQSETPVFADNAVRKALTLATDKQGIIDRVLAGYGTELDSPLPPMFSDEGAVKADTSTLEDRLTSARKILTNAGWKFDETQKSWTKKVKKDTQVLQFEITTGDATELKAVAQELKTSWEELGAQVTVHVFATGDLKETIVRPRKFDALFFGQVLGHDGDPYPFWHSSQRLDPGLNIASYANMRVDKLLERARTETDPAKREQLYANFRDEIMKDAPAVFLYAPEFVYISPNKVHDASLGEVTIPADRFINVYRWYINTDSIWKIFAPAI</sequence>
<keyword evidence="4" id="KW-1133">Transmembrane helix</keyword>
<dbReference type="Gene3D" id="3.40.190.10">
    <property type="entry name" value="Periplasmic binding protein-like II"/>
    <property type="match status" value="1"/>
</dbReference>
<reference evidence="6 7" key="1">
    <citation type="journal article" date="2016" name="Environ. Microbiol.">
        <title>Genomic resolution of a cold subsurface aquifer community provides metabolic insights for novel microbes adapted to high CO concentrations.</title>
        <authorList>
            <person name="Probst A.J."/>
            <person name="Castelle C.J."/>
            <person name="Singh A."/>
            <person name="Brown C.T."/>
            <person name="Anantharaman K."/>
            <person name="Sharon I."/>
            <person name="Hug L.A."/>
            <person name="Burstein D."/>
            <person name="Emerson J.B."/>
            <person name="Thomas B.C."/>
            <person name="Banfield J.F."/>
        </authorList>
    </citation>
    <scope>NUCLEOTIDE SEQUENCE [LARGE SCALE GENOMIC DNA]</scope>
    <source>
        <strain evidence="6">CG1_02_43_90</strain>
    </source>
</reference>
<evidence type="ECO:0000313" key="7">
    <source>
        <dbReference type="Proteomes" id="UP000181992"/>
    </source>
</evidence>
<dbReference type="GO" id="GO:0015833">
    <property type="term" value="P:peptide transport"/>
    <property type="evidence" value="ECO:0007669"/>
    <property type="project" value="TreeGrafter"/>
</dbReference>